<evidence type="ECO:0000259" key="5">
    <source>
        <dbReference type="PROSITE" id="PS50006"/>
    </source>
</evidence>
<dbReference type="Gene3D" id="3.30.40.10">
    <property type="entry name" value="Zinc/RING finger domain, C3HC4 (zinc finger)"/>
    <property type="match status" value="1"/>
</dbReference>
<feature type="region of interest" description="Disordered" evidence="4">
    <location>
        <begin position="498"/>
        <end position="525"/>
    </location>
</feature>
<dbReference type="SMART" id="SM00240">
    <property type="entry name" value="FHA"/>
    <property type="match status" value="1"/>
</dbReference>
<reference evidence="7" key="1">
    <citation type="submission" date="2021-01" db="EMBL/GenBank/DDBJ databases">
        <authorList>
            <person name="Corre E."/>
            <person name="Pelletier E."/>
            <person name="Niang G."/>
            <person name="Scheremetjew M."/>
            <person name="Finn R."/>
            <person name="Kale V."/>
            <person name="Holt S."/>
            <person name="Cochrane G."/>
            <person name="Meng A."/>
            <person name="Brown T."/>
            <person name="Cohen L."/>
        </authorList>
    </citation>
    <scope>NUCLEOTIDE SEQUENCE</scope>
    <source>
        <strain evidence="7">CCMP1381</strain>
    </source>
</reference>
<dbReference type="EMBL" id="HBGS01055939">
    <property type="protein sequence ID" value="CAD9477791.1"/>
    <property type="molecule type" value="Transcribed_RNA"/>
</dbReference>
<accession>A0A7S2H1H1</accession>
<dbReference type="InterPro" id="IPR013083">
    <property type="entry name" value="Znf_RING/FYVE/PHD"/>
</dbReference>
<keyword evidence="3" id="KW-0862">Zinc</keyword>
<dbReference type="PROSITE" id="PS51292">
    <property type="entry name" value="ZF_RING_CH"/>
    <property type="match status" value="1"/>
</dbReference>
<proteinExistence type="predicted"/>
<dbReference type="PANTHER" id="PTHR46210">
    <property type="entry name" value="FHA DOMAIN-CONTAINING PROTEIN"/>
    <property type="match status" value="1"/>
</dbReference>
<protein>
    <recommendedName>
        <fullName evidence="8">FHA domain-containing protein</fullName>
    </recommendedName>
</protein>
<dbReference type="AlphaFoldDB" id="A0A7S2H1H1"/>
<dbReference type="GO" id="GO:0008270">
    <property type="term" value="F:zinc ion binding"/>
    <property type="evidence" value="ECO:0007669"/>
    <property type="project" value="UniProtKB-KW"/>
</dbReference>
<evidence type="ECO:0000256" key="2">
    <source>
        <dbReference type="ARBA" id="ARBA00022771"/>
    </source>
</evidence>
<evidence type="ECO:0008006" key="8">
    <source>
        <dbReference type="Google" id="ProtNLM"/>
    </source>
</evidence>
<feature type="domain" description="RING-CH-type" evidence="6">
    <location>
        <begin position="245"/>
        <end position="319"/>
    </location>
</feature>
<dbReference type="InterPro" id="IPR008984">
    <property type="entry name" value="SMAD_FHA_dom_sf"/>
</dbReference>
<keyword evidence="2" id="KW-0863">Zinc-finger</keyword>
<evidence type="ECO:0000313" key="7">
    <source>
        <dbReference type="EMBL" id="CAD9477791.1"/>
    </source>
</evidence>
<dbReference type="Pfam" id="PF12906">
    <property type="entry name" value="RINGv"/>
    <property type="match status" value="1"/>
</dbReference>
<dbReference type="Gene3D" id="2.60.200.20">
    <property type="match status" value="1"/>
</dbReference>
<dbReference type="SUPFAM" id="SSF49879">
    <property type="entry name" value="SMAD/FHA domain"/>
    <property type="match status" value="1"/>
</dbReference>
<dbReference type="PROSITE" id="PS50006">
    <property type="entry name" value="FHA_DOMAIN"/>
    <property type="match status" value="1"/>
</dbReference>
<organism evidence="7">
    <name type="scientific">Octactis speculum</name>
    <dbReference type="NCBI Taxonomy" id="3111310"/>
    <lineage>
        <taxon>Eukaryota</taxon>
        <taxon>Sar</taxon>
        <taxon>Stramenopiles</taxon>
        <taxon>Ochrophyta</taxon>
        <taxon>Dictyochophyceae</taxon>
        <taxon>Dictyochales</taxon>
        <taxon>Dictyochaceae</taxon>
        <taxon>Octactis</taxon>
    </lineage>
</organism>
<dbReference type="Pfam" id="PF00498">
    <property type="entry name" value="FHA"/>
    <property type="match status" value="1"/>
</dbReference>
<evidence type="ECO:0000259" key="6">
    <source>
        <dbReference type="PROSITE" id="PS51292"/>
    </source>
</evidence>
<dbReference type="PANTHER" id="PTHR46210:SF1">
    <property type="entry name" value="FHA DOMAIN-CONTAINING PROTEIN"/>
    <property type="match status" value="1"/>
</dbReference>
<gene>
    <name evidence="7" type="ORF">DSPE1174_LOCUS29102</name>
</gene>
<feature type="domain" description="FHA" evidence="5">
    <location>
        <begin position="385"/>
        <end position="429"/>
    </location>
</feature>
<evidence type="ECO:0000256" key="4">
    <source>
        <dbReference type="SAM" id="MobiDB-lite"/>
    </source>
</evidence>
<evidence type="ECO:0000256" key="3">
    <source>
        <dbReference type="ARBA" id="ARBA00022833"/>
    </source>
</evidence>
<name>A0A7S2H1H1_9STRA</name>
<dbReference type="InterPro" id="IPR000253">
    <property type="entry name" value="FHA_dom"/>
</dbReference>
<sequence>MGSGASASTNREHCLKVEVHQTVKVRTIAKETCTDSFQIDGSGAAIFFGKEWKNPENYRLAGQYEQSTGIALERRHINDPTHTEVLCMTSEEGYTVVPRMESFSRTSGVCKVIGDKYSSGKDMHQLEVGDFIRLGSVGLVVSEMCTVPSGARVIHDDQLMYLKKRIKQQLISRRDQQGTIGEALKQPYEPSKAKSASVKLKHPLEQLSMQDLTNSENGIESDSDEEMSLNEASVDGETVAGVECEDETPNATCYVCCDDAPDFVSPLVSACKCKGGTKWVHLACLQKLMSCATEFRTCVISSPMNDAVCKVCCSEYCKHCRLEDGTVIEITHPKPSPPYICLTVVTHNAHSRTATAFPRTNTHFNSTFNISFAGVMRGGVASRPLFLGRSHACDVELLYQTVSGQHAALHYSKDTFRIQDLQSSNGTLVYIREPLKLPISTSARLRFRNRTLKLTALTKSRWRGLGGDSSTKGKGMNGLERSHYDLVMKDLMVYRHMDSSDESTPRPIVDKPEDDMEQRMATLGD</sequence>
<dbReference type="CDD" id="cd00060">
    <property type="entry name" value="FHA"/>
    <property type="match status" value="1"/>
</dbReference>
<keyword evidence="1" id="KW-0479">Metal-binding</keyword>
<dbReference type="InterPro" id="IPR011016">
    <property type="entry name" value="Znf_RING-CH"/>
</dbReference>
<evidence type="ECO:0000256" key="1">
    <source>
        <dbReference type="ARBA" id="ARBA00022723"/>
    </source>
</evidence>